<dbReference type="Pfam" id="PF01510">
    <property type="entry name" value="Amidase_2"/>
    <property type="match status" value="1"/>
</dbReference>
<keyword evidence="4 6" id="KW-0391">Immunity</keyword>
<keyword evidence="11" id="KW-1185">Reference proteome</keyword>
<evidence type="ECO:0000313" key="10">
    <source>
        <dbReference type="Ensembl" id="ENSXETP00000109541"/>
    </source>
</evidence>
<evidence type="ECO:0000259" key="8">
    <source>
        <dbReference type="SMART" id="SM00644"/>
    </source>
</evidence>
<dbReference type="GO" id="GO:0008745">
    <property type="term" value="F:N-acetylmuramoyl-L-alanine amidase activity"/>
    <property type="evidence" value="ECO:0007669"/>
    <property type="project" value="InterPro"/>
</dbReference>
<dbReference type="RefSeq" id="XP_012823786.1">
    <property type="nucleotide sequence ID" value="XM_012968332.3"/>
</dbReference>
<dbReference type="GO" id="GO:0042742">
    <property type="term" value="P:defense response to bacterium"/>
    <property type="evidence" value="ECO:0000318"/>
    <property type="project" value="GO_Central"/>
</dbReference>
<comment type="function">
    <text evidence="6">Innate immunity protein that plays several important functions in antimicrobial and antitumor defense systems.</text>
</comment>
<reference evidence="12" key="3">
    <citation type="submission" date="2025-04" db="UniProtKB">
        <authorList>
            <consortium name="RefSeq"/>
        </authorList>
    </citation>
    <scope>IDENTIFICATION</scope>
    <source>
        <strain evidence="12">Nigerian</strain>
        <tissue evidence="12">Liver and blood</tissue>
    </source>
</reference>
<accession>A0A803JNK5</accession>
<dbReference type="InterPro" id="IPR015510">
    <property type="entry name" value="PGRP"/>
</dbReference>
<evidence type="ECO:0000313" key="13">
    <source>
        <dbReference type="Xenbase" id="XB-GENE-491319"/>
    </source>
</evidence>
<dbReference type="Proteomes" id="UP000008143">
    <property type="component" value="Chromosome 8"/>
</dbReference>
<evidence type="ECO:0000256" key="2">
    <source>
        <dbReference type="ARBA" id="ARBA00022588"/>
    </source>
</evidence>
<keyword evidence="2 6" id="KW-0399">Innate immunity</keyword>
<dbReference type="GO" id="GO:0006955">
    <property type="term" value="P:immune response"/>
    <property type="evidence" value="ECO:0000318"/>
    <property type="project" value="GO_Central"/>
</dbReference>
<dbReference type="GO" id="GO:0042834">
    <property type="term" value="F:peptidoglycan binding"/>
    <property type="evidence" value="ECO:0007669"/>
    <property type="project" value="InterPro"/>
</dbReference>
<feature type="disulfide bond" evidence="7">
    <location>
        <begin position="50"/>
        <end position="173"/>
    </location>
</feature>
<protein>
    <recommendedName>
        <fullName evidence="6">Peptidoglycan-recognition protein</fullName>
    </recommendedName>
</protein>
<dbReference type="Gene3D" id="3.40.80.10">
    <property type="entry name" value="Peptidoglycan recognition protein-like"/>
    <property type="match status" value="1"/>
</dbReference>
<evidence type="ECO:0000256" key="1">
    <source>
        <dbReference type="ARBA" id="ARBA00007553"/>
    </source>
</evidence>
<evidence type="ECO:0000256" key="5">
    <source>
        <dbReference type="ARBA" id="ARBA00023157"/>
    </source>
</evidence>
<evidence type="ECO:0000259" key="9">
    <source>
        <dbReference type="SMART" id="SM00701"/>
    </source>
</evidence>
<dbReference type="AlphaFoldDB" id="A0A803JNK5"/>
<keyword evidence="5 7" id="KW-1015">Disulfide bond</keyword>
<dbReference type="OMA" id="ICTEGRF"/>
<evidence type="ECO:0000256" key="3">
    <source>
        <dbReference type="ARBA" id="ARBA00022729"/>
    </source>
</evidence>
<dbReference type="SMART" id="SM00644">
    <property type="entry name" value="Ami_2"/>
    <property type="match status" value="1"/>
</dbReference>
<dbReference type="Ensembl" id="ENSXETT00000119247">
    <property type="protein sequence ID" value="ENSXETP00000109541"/>
    <property type="gene ID" value="ENSXETG00000018262"/>
</dbReference>
<reference evidence="10" key="2">
    <citation type="submission" date="2021-03" db="UniProtKB">
        <authorList>
            <consortium name="Ensembl"/>
        </authorList>
    </citation>
    <scope>IDENTIFICATION</scope>
</reference>
<organism evidence="10">
    <name type="scientific">Xenopus tropicalis</name>
    <name type="common">Western clawed frog</name>
    <name type="synonym">Silurana tropicalis</name>
    <dbReference type="NCBI Taxonomy" id="8364"/>
    <lineage>
        <taxon>Eukaryota</taxon>
        <taxon>Metazoa</taxon>
        <taxon>Chordata</taxon>
        <taxon>Craniata</taxon>
        <taxon>Vertebrata</taxon>
        <taxon>Euteleostomi</taxon>
        <taxon>Amphibia</taxon>
        <taxon>Batrachia</taxon>
        <taxon>Anura</taxon>
        <taxon>Pipoidea</taxon>
        <taxon>Pipidae</taxon>
        <taxon>Xenopodinae</taxon>
        <taxon>Xenopus</taxon>
        <taxon>Silurana</taxon>
    </lineage>
</organism>
<dbReference type="GO" id="GO:0009253">
    <property type="term" value="P:peptidoglycan catabolic process"/>
    <property type="evidence" value="ECO:0007669"/>
    <property type="project" value="InterPro"/>
</dbReference>
<dbReference type="Reactome" id="R-XTR-6798695">
    <property type="pathway name" value="Neutrophil degranulation"/>
</dbReference>
<dbReference type="SUPFAM" id="SSF55846">
    <property type="entry name" value="N-acetylmuramoyl-L-alanine amidase-like"/>
    <property type="match status" value="1"/>
</dbReference>
<comment type="similarity">
    <text evidence="1 6">Belongs to the N-acetylmuramoyl-L-alanine amidase 2 family.</text>
</comment>
<keyword evidence="3" id="KW-0732">Signal</keyword>
<evidence type="ECO:0000256" key="6">
    <source>
        <dbReference type="PIRNR" id="PIRNR037945"/>
    </source>
</evidence>
<dbReference type="GO" id="GO:0045087">
    <property type="term" value="P:innate immune response"/>
    <property type="evidence" value="ECO:0007669"/>
    <property type="project" value="UniProtKB-KW"/>
</dbReference>
<dbReference type="PANTHER" id="PTHR11022">
    <property type="entry name" value="PEPTIDOGLYCAN RECOGNITION PROTEIN"/>
    <property type="match status" value="1"/>
</dbReference>
<dbReference type="Bgee" id="ENSXETG00000018262">
    <property type="expression patterns" value="Expressed in male organism and 5 other cell types or tissues"/>
</dbReference>
<dbReference type="InterPro" id="IPR017331">
    <property type="entry name" value="Peptidoglycan_recognition"/>
</dbReference>
<dbReference type="InterPro" id="IPR002502">
    <property type="entry name" value="Amidase_domain"/>
</dbReference>
<dbReference type="FunFam" id="3.40.80.10:FF:000001">
    <property type="entry name" value="Peptidoglycan recognition protein 1"/>
    <property type="match status" value="1"/>
</dbReference>
<feature type="disulfide bond" evidence="7">
    <location>
        <begin position="87"/>
        <end position="93"/>
    </location>
</feature>
<name>A0A803JNK5_XENTR</name>
<sequence length="214" mass="23143">MLIFVSAYQRLRDTEPGAKTDTGALLCRCLTIMLRLLAIFATLCAVANSCPTILTKAQWGGRAATCRTAMTTPVPYVIIHHTAGAHCSSQTSCISQAKSIQNYHMNSNAWCDVGYSFLVGEDGNVYEGRGWNSVGAHAPNYNSNSIGISVMGTYTNINPNTAAQNAVKNLISCGVTKGYIKSTYILKGHRNVGSTECPGNTFYNTVKTWPRFQA</sequence>
<dbReference type="OrthoDB" id="10001926at2759"/>
<dbReference type="GO" id="GO:0008270">
    <property type="term" value="F:zinc ion binding"/>
    <property type="evidence" value="ECO:0007669"/>
    <property type="project" value="InterPro"/>
</dbReference>
<dbReference type="GeneTree" id="ENSGT00940000161006"/>
<feature type="domain" description="N-acetylmuramoyl-L-alanine amidase" evidence="8">
    <location>
        <begin position="62"/>
        <end position="199"/>
    </location>
</feature>
<evidence type="ECO:0000256" key="4">
    <source>
        <dbReference type="ARBA" id="ARBA00022859"/>
    </source>
</evidence>
<proteinExistence type="inferred from homology"/>
<dbReference type="Xenbase" id="XB-GENE-491319">
    <property type="gene designation" value="pglyrp1"/>
</dbReference>
<dbReference type="AGR" id="Xenbase:XB-GENE-491319"/>
<dbReference type="PANTHER" id="PTHR11022:SF79">
    <property type="entry name" value="PEPTIDOGLYCAN-RECOGNITION PROTEIN"/>
    <property type="match status" value="1"/>
</dbReference>
<dbReference type="CTD" id="8993"/>
<evidence type="ECO:0000313" key="12">
    <source>
        <dbReference type="RefSeq" id="XP_012823786.1"/>
    </source>
</evidence>
<dbReference type="CDD" id="cd06583">
    <property type="entry name" value="PGRP"/>
    <property type="match status" value="1"/>
</dbReference>
<dbReference type="PIRSF" id="PIRSF037945">
    <property type="entry name" value="PGRPs"/>
    <property type="match status" value="1"/>
</dbReference>
<dbReference type="SMART" id="SM00701">
    <property type="entry name" value="PGRP"/>
    <property type="match status" value="1"/>
</dbReference>
<dbReference type="InterPro" id="IPR036505">
    <property type="entry name" value="Amidase/PGRP_sf"/>
</dbReference>
<feature type="domain" description="Peptidoglycan recognition protein family" evidence="9">
    <location>
        <begin position="51"/>
        <end position="193"/>
    </location>
</feature>
<dbReference type="GeneID" id="548492"/>
<evidence type="ECO:0000313" key="11">
    <source>
        <dbReference type="Proteomes" id="UP000008143"/>
    </source>
</evidence>
<gene>
    <name evidence="10 12 13" type="primary">pglyrp1</name>
    <name evidence="12" type="synonym">pglyrp</name>
    <name evidence="12" type="synonym">pgrp</name>
    <name evidence="12" type="synonym">pgrp-s</name>
    <name evidence="12" type="synonym">pgrps</name>
    <name evidence="12" type="synonym">tag7</name>
    <name evidence="12" type="synonym">tnfsf3l</name>
</gene>
<reference evidence="10" key="1">
    <citation type="journal article" date="2010" name="Science">
        <title>The genome of the Western clawed frog Xenopus tropicalis.</title>
        <authorList>
            <person name="Hellsten U."/>
            <person name="Harland R.M."/>
            <person name="Gilchrist M.J."/>
            <person name="Hendrix D."/>
            <person name="Jurka J."/>
            <person name="Kapitonov V."/>
            <person name="Ovcharenko I."/>
            <person name="Putnam N.H."/>
            <person name="Shu S."/>
            <person name="Taher L."/>
            <person name="Blitz I.L."/>
            <person name="Blumberg B."/>
            <person name="Dichmann D.S."/>
            <person name="Dubchak I."/>
            <person name="Amaya E."/>
            <person name="Detter J.C."/>
            <person name="Fletcher R."/>
            <person name="Gerhard D.S."/>
            <person name="Goodstein D."/>
            <person name="Graves T."/>
            <person name="Grigoriev I.V."/>
            <person name="Grimwood J."/>
            <person name="Kawashima T."/>
            <person name="Lindquist E."/>
            <person name="Lucas S.M."/>
            <person name="Mead P.E."/>
            <person name="Mitros T."/>
            <person name="Ogino H."/>
            <person name="Ohta Y."/>
            <person name="Poliakov A.V."/>
            <person name="Pollet N."/>
            <person name="Robert J."/>
            <person name="Salamov A."/>
            <person name="Sater A.K."/>
            <person name="Schmutz J."/>
            <person name="Terry A."/>
            <person name="Vize P.D."/>
            <person name="Warren W.C."/>
            <person name="Wells D."/>
            <person name="Wills A."/>
            <person name="Wilson R.K."/>
            <person name="Zimmerman L.B."/>
            <person name="Zorn A.M."/>
            <person name="Grainger R."/>
            <person name="Grammer T."/>
            <person name="Khokha M.K."/>
            <person name="Richardson P.M."/>
            <person name="Rokhsar D.S."/>
        </authorList>
    </citation>
    <scope>NUCLEOTIDE SEQUENCE [LARGE SCALE GENOMIC DNA]</scope>
    <source>
        <strain evidence="10">Nigerian</strain>
    </source>
</reference>
<dbReference type="InterPro" id="IPR006619">
    <property type="entry name" value="PGRP_domain_met/bac"/>
</dbReference>
<evidence type="ECO:0000256" key="7">
    <source>
        <dbReference type="PIRSR" id="PIRSR037945-1"/>
    </source>
</evidence>
<dbReference type="Reactome" id="R-XTR-6803157">
    <property type="pathway name" value="Antimicrobial peptides"/>
</dbReference>